<sequence>MRRFCRTATSYSPRWTAVRPRPSLQAHPTPPHSTRQFNIFSLFNRGDLSAPYKTQSLSSAHSAWIQALNTGRVKDIKQTYTFLTNWISSASPLDASTSTSLPSETDVLRMLEVVADTSNPDVSFIRTVLSHSSQVLGRPLSQDYYALLAKALVACGDGQQALSTLVDAAQRNVDLDAAAWEPLVACSAQLRDRVGLHAAKEHMKACGVVPTPAAYRHLLDFAFEENIDLDVKIREGLEPLKAEMEANGVLTKPTILSCLLNGYSSIGEPEEAARWAKEIQNIIAARPDWGEPEPEELEMLEALVTFTERRFGDIHVKNILTELLSRGFVPSSSILSAILHGKGLDANAASLLALQEEIGVAAGPDAWAILIANALNKGGLPSAMGIYNQATTILAPSVVLCQAIFGVREYMLPDGRTLYDIYQDLLLAESTTLKSAPNSATHVCKLYEDLLLAMAAQHDRLLVPKQLSLLVDMRNRSISFDVPTTVAVLRQLMRSSGSYNAAYNLYSNVRSLGSSFTQATYQEALQILANMRVERRASANFPPSRLFFSIVKDMSDDGFPVGAETFSMLFARLRHAAVRVQYSELGAAENPNHELLAEVRRAHVLFRLYAAVTPDTSFLNLLMDTYSRIGGFSEAWSIWEEDLFPPKIHDGKSISIILDTCGHYRATKEAFVVWKAIKEWEWRGPQNQIAPKLWETWIECLCRLDLVDDVRRTLVRELGTPATRASSDAPAWRLHATERMASIAVNFKWRGPGSEAKKALVYSTAKRLLSNLD</sequence>
<gene>
    <name evidence="1" type="ORF">M407DRAFT_6593</name>
</gene>
<dbReference type="EMBL" id="KN822990">
    <property type="protein sequence ID" value="KIO28835.1"/>
    <property type="molecule type" value="Genomic_DNA"/>
</dbReference>
<dbReference type="InterPro" id="IPR011990">
    <property type="entry name" value="TPR-like_helical_dom_sf"/>
</dbReference>
<reference evidence="1 2" key="1">
    <citation type="submission" date="2014-04" db="EMBL/GenBank/DDBJ databases">
        <authorList>
            <consortium name="DOE Joint Genome Institute"/>
            <person name="Kuo A."/>
            <person name="Girlanda M."/>
            <person name="Perotto S."/>
            <person name="Kohler A."/>
            <person name="Nagy L.G."/>
            <person name="Floudas D."/>
            <person name="Copeland A."/>
            <person name="Barry K.W."/>
            <person name="Cichocki N."/>
            <person name="Veneault-Fourrey C."/>
            <person name="LaButti K."/>
            <person name="Lindquist E.A."/>
            <person name="Lipzen A."/>
            <person name="Lundell T."/>
            <person name="Morin E."/>
            <person name="Murat C."/>
            <person name="Sun H."/>
            <person name="Tunlid A."/>
            <person name="Henrissat B."/>
            <person name="Grigoriev I.V."/>
            <person name="Hibbett D.S."/>
            <person name="Martin F."/>
            <person name="Nordberg H.P."/>
            <person name="Cantor M.N."/>
            <person name="Hua S.X."/>
        </authorList>
    </citation>
    <scope>NUCLEOTIDE SEQUENCE [LARGE SCALE GENOMIC DNA]</scope>
    <source>
        <strain evidence="1 2">MUT 4182</strain>
    </source>
</reference>
<dbReference type="AlphaFoldDB" id="A0A0C3QD75"/>
<evidence type="ECO:0008006" key="3">
    <source>
        <dbReference type="Google" id="ProtNLM"/>
    </source>
</evidence>
<dbReference type="Proteomes" id="UP000054248">
    <property type="component" value="Unassembled WGS sequence"/>
</dbReference>
<dbReference type="PANTHER" id="PTHR47938">
    <property type="entry name" value="RESPIRATORY COMPLEX I CHAPERONE (CIA84), PUTATIVE (AFU_ORTHOLOGUE AFUA_2G06020)-RELATED"/>
    <property type="match status" value="1"/>
</dbReference>
<keyword evidence="2" id="KW-1185">Reference proteome</keyword>
<dbReference type="Gene3D" id="1.25.40.10">
    <property type="entry name" value="Tetratricopeptide repeat domain"/>
    <property type="match status" value="2"/>
</dbReference>
<proteinExistence type="predicted"/>
<dbReference type="GO" id="GO:0140053">
    <property type="term" value="P:mitochondrial gene expression"/>
    <property type="evidence" value="ECO:0007669"/>
    <property type="project" value="TreeGrafter"/>
</dbReference>
<dbReference type="PANTHER" id="PTHR47938:SF35">
    <property type="entry name" value="PENTATRICOPEPTIDE REPEAT-CONTAINING PROTEIN 4, MITOCHONDRIAL-RELATED"/>
    <property type="match status" value="1"/>
</dbReference>
<protein>
    <recommendedName>
        <fullName evidence="3">Pentacotripeptide-repeat region of PRORP domain-containing protein</fullName>
    </recommendedName>
</protein>
<organism evidence="1 2">
    <name type="scientific">Tulasnella calospora MUT 4182</name>
    <dbReference type="NCBI Taxonomy" id="1051891"/>
    <lineage>
        <taxon>Eukaryota</taxon>
        <taxon>Fungi</taxon>
        <taxon>Dikarya</taxon>
        <taxon>Basidiomycota</taxon>
        <taxon>Agaricomycotina</taxon>
        <taxon>Agaricomycetes</taxon>
        <taxon>Cantharellales</taxon>
        <taxon>Tulasnellaceae</taxon>
        <taxon>Tulasnella</taxon>
    </lineage>
</organism>
<dbReference type="STRING" id="1051891.A0A0C3QD75"/>
<dbReference type="OrthoDB" id="185373at2759"/>
<evidence type="ECO:0000313" key="1">
    <source>
        <dbReference type="EMBL" id="KIO28835.1"/>
    </source>
</evidence>
<dbReference type="GO" id="GO:0003729">
    <property type="term" value="F:mRNA binding"/>
    <property type="evidence" value="ECO:0007669"/>
    <property type="project" value="TreeGrafter"/>
</dbReference>
<dbReference type="HOGENOM" id="CLU_019520_0_0_1"/>
<reference evidence="2" key="2">
    <citation type="submission" date="2015-01" db="EMBL/GenBank/DDBJ databases">
        <title>Evolutionary Origins and Diversification of the Mycorrhizal Mutualists.</title>
        <authorList>
            <consortium name="DOE Joint Genome Institute"/>
            <consortium name="Mycorrhizal Genomics Consortium"/>
            <person name="Kohler A."/>
            <person name="Kuo A."/>
            <person name="Nagy L.G."/>
            <person name="Floudas D."/>
            <person name="Copeland A."/>
            <person name="Barry K.W."/>
            <person name="Cichocki N."/>
            <person name="Veneault-Fourrey C."/>
            <person name="LaButti K."/>
            <person name="Lindquist E.A."/>
            <person name="Lipzen A."/>
            <person name="Lundell T."/>
            <person name="Morin E."/>
            <person name="Murat C."/>
            <person name="Riley R."/>
            <person name="Ohm R."/>
            <person name="Sun H."/>
            <person name="Tunlid A."/>
            <person name="Henrissat B."/>
            <person name="Grigoriev I.V."/>
            <person name="Hibbett D.S."/>
            <person name="Martin F."/>
        </authorList>
    </citation>
    <scope>NUCLEOTIDE SEQUENCE [LARGE SCALE GENOMIC DNA]</scope>
    <source>
        <strain evidence="2">MUT 4182</strain>
    </source>
</reference>
<name>A0A0C3QD75_9AGAM</name>
<evidence type="ECO:0000313" key="2">
    <source>
        <dbReference type="Proteomes" id="UP000054248"/>
    </source>
</evidence>
<accession>A0A0C3QD75</accession>
<dbReference type="GO" id="GO:0005739">
    <property type="term" value="C:mitochondrion"/>
    <property type="evidence" value="ECO:0007669"/>
    <property type="project" value="TreeGrafter"/>
</dbReference>